<dbReference type="AlphaFoldDB" id="A0A1I0SS95"/>
<evidence type="ECO:0000256" key="2">
    <source>
        <dbReference type="PROSITE-ProRule" id="PRU00169"/>
    </source>
</evidence>
<keyword evidence="5" id="KW-0808">Transferase</keyword>
<dbReference type="GO" id="GO:0016780">
    <property type="term" value="F:phosphotransferase activity, for other substituted phosphate groups"/>
    <property type="evidence" value="ECO:0007669"/>
    <property type="project" value="TreeGrafter"/>
</dbReference>
<feature type="transmembrane region" description="Helical" evidence="3">
    <location>
        <begin position="161"/>
        <end position="185"/>
    </location>
</feature>
<keyword evidence="3" id="KW-0472">Membrane</keyword>
<dbReference type="STRING" id="332999.SAMN04488511_10353"/>
<dbReference type="Proteomes" id="UP000198836">
    <property type="component" value="Unassembled WGS sequence"/>
</dbReference>
<evidence type="ECO:0000313" key="5">
    <source>
        <dbReference type="EMBL" id="SFA42385.1"/>
    </source>
</evidence>
<dbReference type="Pfam" id="PF02397">
    <property type="entry name" value="Bac_transf"/>
    <property type="match status" value="1"/>
</dbReference>
<comment type="caution">
    <text evidence="2">Lacks conserved residue(s) required for the propagation of feature annotation.</text>
</comment>
<dbReference type="InterPro" id="IPR001789">
    <property type="entry name" value="Sig_transdc_resp-reg_receiver"/>
</dbReference>
<protein>
    <submittedName>
        <fullName evidence="5">Sugar transferase involved in LPS biosynthesis (Colanic, teichoic acid)</fullName>
    </submittedName>
</protein>
<dbReference type="PROSITE" id="PS50110">
    <property type="entry name" value="RESPONSE_REGULATORY"/>
    <property type="match status" value="1"/>
</dbReference>
<keyword evidence="6" id="KW-1185">Reference proteome</keyword>
<dbReference type="InterPro" id="IPR011006">
    <property type="entry name" value="CheY-like_superfamily"/>
</dbReference>
<name>A0A1I0SS95_9SPHI</name>
<evidence type="ECO:0000259" key="4">
    <source>
        <dbReference type="PROSITE" id="PS50110"/>
    </source>
</evidence>
<dbReference type="Gene3D" id="3.40.50.2300">
    <property type="match status" value="1"/>
</dbReference>
<organism evidence="5 6">
    <name type="scientific">Pedobacter suwonensis</name>
    <dbReference type="NCBI Taxonomy" id="332999"/>
    <lineage>
        <taxon>Bacteria</taxon>
        <taxon>Pseudomonadati</taxon>
        <taxon>Bacteroidota</taxon>
        <taxon>Sphingobacteriia</taxon>
        <taxon>Sphingobacteriales</taxon>
        <taxon>Sphingobacteriaceae</taxon>
        <taxon>Pedobacter</taxon>
    </lineage>
</organism>
<keyword evidence="3" id="KW-0812">Transmembrane</keyword>
<gene>
    <name evidence="5" type="ORF">SAMN04488511_10353</name>
</gene>
<evidence type="ECO:0000256" key="1">
    <source>
        <dbReference type="ARBA" id="ARBA00006464"/>
    </source>
</evidence>
<dbReference type="PANTHER" id="PTHR30576:SF0">
    <property type="entry name" value="UNDECAPRENYL-PHOSPHATE N-ACETYLGALACTOSAMINYL 1-PHOSPHATE TRANSFERASE-RELATED"/>
    <property type="match status" value="1"/>
</dbReference>
<dbReference type="EMBL" id="FOJM01000003">
    <property type="protein sequence ID" value="SFA42385.1"/>
    <property type="molecule type" value="Genomic_DNA"/>
</dbReference>
<dbReference type="OrthoDB" id="9808602at2"/>
<dbReference type="InterPro" id="IPR003362">
    <property type="entry name" value="Bact_transf"/>
</dbReference>
<evidence type="ECO:0000256" key="3">
    <source>
        <dbReference type="SAM" id="Phobius"/>
    </source>
</evidence>
<comment type="similarity">
    <text evidence="1">Belongs to the bacterial sugar transferase family.</text>
</comment>
<dbReference type="SUPFAM" id="SSF52172">
    <property type="entry name" value="CheY-like"/>
    <property type="match status" value="1"/>
</dbReference>
<sequence length="360" mass="40972">MQSTDDKGNGIVVNDYTRIIYAGKEFLTQLLPELQRHFKVETHKDIATLGEYISKQTLLSLPDAILIEVDEDGECFRFVEKLKLNTLLREIVIIFLSASASPKLSQIALRLNVGDLYIAPIPVNDLCNRIKFLIRLRAFQPRVSDSAAIRVTAQFPVKKRIFDLCISCFVFLLLIPVFSLIALLIRIESKGPIIYRSKRVGAGYKIFDFFKFRSMRHESSNDLANLSALNQYVPAEGTSPTFIKIKNDPRVTKVGAFLRRYSLDELPQLFNVIKGDMSLVGNRPLPLYEAKSLTSDEWALRFLAPAGLTGLWQVSRRGKGEMSERERKKLDNFYARKYSLRLDLAILIATFAAMKQKENV</sequence>
<reference evidence="6" key="1">
    <citation type="submission" date="2016-10" db="EMBL/GenBank/DDBJ databases">
        <authorList>
            <person name="Varghese N."/>
            <person name="Submissions S."/>
        </authorList>
    </citation>
    <scope>NUCLEOTIDE SEQUENCE [LARGE SCALE GENOMIC DNA]</scope>
    <source>
        <strain evidence="6">DSM 18130</strain>
    </source>
</reference>
<evidence type="ECO:0000313" key="6">
    <source>
        <dbReference type="Proteomes" id="UP000198836"/>
    </source>
</evidence>
<dbReference type="PANTHER" id="PTHR30576">
    <property type="entry name" value="COLANIC BIOSYNTHESIS UDP-GLUCOSE LIPID CARRIER TRANSFERASE"/>
    <property type="match status" value="1"/>
</dbReference>
<dbReference type="RefSeq" id="WP_090980829.1">
    <property type="nucleotide sequence ID" value="NZ_FOJM01000003.1"/>
</dbReference>
<accession>A0A1I0SS95</accession>
<keyword evidence="3" id="KW-1133">Transmembrane helix</keyword>
<proteinExistence type="inferred from homology"/>
<feature type="domain" description="Response regulatory" evidence="4">
    <location>
        <begin position="9"/>
        <end position="134"/>
    </location>
</feature>
<dbReference type="GO" id="GO:0000160">
    <property type="term" value="P:phosphorelay signal transduction system"/>
    <property type="evidence" value="ECO:0007669"/>
    <property type="project" value="InterPro"/>
</dbReference>